<evidence type="ECO:0000313" key="4">
    <source>
        <dbReference type="Proteomes" id="UP001311232"/>
    </source>
</evidence>
<evidence type="ECO:0000256" key="1">
    <source>
        <dbReference type="SAM" id="Phobius"/>
    </source>
</evidence>
<proteinExistence type="predicted"/>
<dbReference type="Proteomes" id="UP001311232">
    <property type="component" value="Unassembled WGS sequence"/>
</dbReference>
<evidence type="ECO:0000313" key="3">
    <source>
        <dbReference type="EMBL" id="KAK5616748.1"/>
    </source>
</evidence>
<accession>A0AAV9S5V6</accession>
<dbReference type="AlphaFoldDB" id="A0AAV9S5V6"/>
<keyword evidence="4" id="KW-1185">Reference proteome</keyword>
<feature type="chain" id="PRO_5043945274" evidence="2">
    <location>
        <begin position="18"/>
        <end position="85"/>
    </location>
</feature>
<keyword evidence="1" id="KW-1133">Transmembrane helix</keyword>
<keyword evidence="1" id="KW-0472">Membrane</keyword>
<name>A0AAV9S5V6_9TELE</name>
<evidence type="ECO:0000256" key="2">
    <source>
        <dbReference type="SAM" id="SignalP"/>
    </source>
</evidence>
<dbReference type="EMBL" id="JAHHUM010000872">
    <property type="protein sequence ID" value="KAK5616748.1"/>
    <property type="molecule type" value="Genomic_DNA"/>
</dbReference>
<feature type="transmembrane region" description="Helical" evidence="1">
    <location>
        <begin position="55"/>
        <end position="78"/>
    </location>
</feature>
<gene>
    <name evidence="3" type="ORF">CRENBAI_022414</name>
</gene>
<reference evidence="3 4" key="1">
    <citation type="submission" date="2021-06" db="EMBL/GenBank/DDBJ databases">
        <authorList>
            <person name="Palmer J.M."/>
        </authorList>
    </citation>
    <scope>NUCLEOTIDE SEQUENCE [LARGE SCALE GENOMIC DNA]</scope>
    <source>
        <strain evidence="3 4">MEX-2019</strain>
        <tissue evidence="3">Muscle</tissue>
    </source>
</reference>
<feature type="signal peptide" evidence="2">
    <location>
        <begin position="1"/>
        <end position="17"/>
    </location>
</feature>
<sequence>MGCIGLWWVSLPIDLSGRSCCQRLVQALCCWGSRFLGLTYEAGDGGVAWSGRFGALHLSLCHFGLGTVAPVIVTYFYARNMADLE</sequence>
<organism evidence="3 4">
    <name type="scientific">Crenichthys baileyi</name>
    <name type="common">White River springfish</name>
    <dbReference type="NCBI Taxonomy" id="28760"/>
    <lineage>
        <taxon>Eukaryota</taxon>
        <taxon>Metazoa</taxon>
        <taxon>Chordata</taxon>
        <taxon>Craniata</taxon>
        <taxon>Vertebrata</taxon>
        <taxon>Euteleostomi</taxon>
        <taxon>Actinopterygii</taxon>
        <taxon>Neopterygii</taxon>
        <taxon>Teleostei</taxon>
        <taxon>Neoteleostei</taxon>
        <taxon>Acanthomorphata</taxon>
        <taxon>Ovalentaria</taxon>
        <taxon>Atherinomorphae</taxon>
        <taxon>Cyprinodontiformes</taxon>
        <taxon>Goodeidae</taxon>
        <taxon>Crenichthys</taxon>
    </lineage>
</organism>
<comment type="caution">
    <text evidence="3">The sequence shown here is derived from an EMBL/GenBank/DDBJ whole genome shotgun (WGS) entry which is preliminary data.</text>
</comment>
<protein>
    <submittedName>
        <fullName evidence="3">Uncharacterized protein</fullName>
    </submittedName>
</protein>
<keyword evidence="2" id="KW-0732">Signal</keyword>
<keyword evidence="1" id="KW-0812">Transmembrane</keyword>